<dbReference type="SUPFAM" id="SSF75005">
    <property type="entry name" value="Arabinanase/levansucrase/invertase"/>
    <property type="match status" value="1"/>
</dbReference>
<feature type="chain" id="PRO_5025533731" evidence="9">
    <location>
        <begin position="22"/>
        <end position="336"/>
    </location>
</feature>
<accession>A0A6A6DYA0</accession>
<feature type="active site" description="Proton donor" evidence="5">
    <location>
        <position position="202"/>
    </location>
</feature>
<comment type="similarity">
    <text evidence="1 7">Belongs to the glycosyl hydrolase 43 family.</text>
</comment>
<sequence length="336" mass="37085">MLHIFNLLSLLVALYGYSTHGFINPIKARDGSDPFMTYYNGQYYLLTTTWSNVQVTSASTIEGLKSATPKIVWTDTNPQRNNQFWAPELHRINGRWYIYYTAGQKVSDFVPTQRTWVLQGGTGDPLAMPFTFMSQVTPPNYNTGMLDATIYNITGKTYYIYASTSGGAMWIAELLSPNKTGPGILLTSPIYSWEKQGWAINEGPVGLTSPKGSHHIIFSASGCNTQYYELGYLKLTPGADPLVAKSWVKNPQPIFTSANGLYGPGHNGFFKSPDGNEDWNVFHANRKVDGGCDGGRQTFVQKVDWNTDDTPNLGQPLAAGTQIDPPSGEKSSISKY</sequence>
<evidence type="ECO:0000256" key="4">
    <source>
        <dbReference type="ARBA" id="ARBA00023295"/>
    </source>
</evidence>
<dbReference type="EMBL" id="ML994641">
    <property type="protein sequence ID" value="KAF2183755.1"/>
    <property type="molecule type" value="Genomic_DNA"/>
</dbReference>
<evidence type="ECO:0000256" key="9">
    <source>
        <dbReference type="SAM" id="SignalP"/>
    </source>
</evidence>
<dbReference type="InterPro" id="IPR023296">
    <property type="entry name" value="Glyco_hydro_beta-prop_sf"/>
</dbReference>
<proteinExistence type="inferred from homology"/>
<dbReference type="Pfam" id="PF04616">
    <property type="entry name" value="Glyco_hydro_43"/>
    <property type="match status" value="1"/>
</dbReference>
<evidence type="ECO:0000256" key="6">
    <source>
        <dbReference type="PIRSR" id="PIRSR606710-2"/>
    </source>
</evidence>
<evidence type="ECO:0000256" key="3">
    <source>
        <dbReference type="ARBA" id="ARBA00022801"/>
    </source>
</evidence>
<gene>
    <name evidence="10" type="ORF">K469DRAFT_634956</name>
</gene>
<keyword evidence="2 9" id="KW-0732">Signal</keyword>
<evidence type="ECO:0000256" key="2">
    <source>
        <dbReference type="ARBA" id="ARBA00022729"/>
    </source>
</evidence>
<dbReference type="OrthoDB" id="272289at2759"/>
<dbReference type="AlphaFoldDB" id="A0A6A6DYA0"/>
<evidence type="ECO:0000313" key="10">
    <source>
        <dbReference type="EMBL" id="KAF2183755.1"/>
    </source>
</evidence>
<dbReference type="InterPro" id="IPR006710">
    <property type="entry name" value="Glyco_hydro_43"/>
</dbReference>
<dbReference type="Proteomes" id="UP000800200">
    <property type="component" value="Unassembled WGS sequence"/>
</dbReference>
<evidence type="ECO:0000313" key="11">
    <source>
        <dbReference type="Proteomes" id="UP000800200"/>
    </source>
</evidence>
<organism evidence="10 11">
    <name type="scientific">Zopfia rhizophila CBS 207.26</name>
    <dbReference type="NCBI Taxonomy" id="1314779"/>
    <lineage>
        <taxon>Eukaryota</taxon>
        <taxon>Fungi</taxon>
        <taxon>Dikarya</taxon>
        <taxon>Ascomycota</taxon>
        <taxon>Pezizomycotina</taxon>
        <taxon>Dothideomycetes</taxon>
        <taxon>Dothideomycetes incertae sedis</taxon>
        <taxon>Zopfiaceae</taxon>
        <taxon>Zopfia</taxon>
    </lineage>
</organism>
<evidence type="ECO:0000256" key="1">
    <source>
        <dbReference type="ARBA" id="ARBA00009865"/>
    </source>
</evidence>
<keyword evidence="11" id="KW-1185">Reference proteome</keyword>
<dbReference type="Gene3D" id="2.115.10.20">
    <property type="entry name" value="Glycosyl hydrolase domain, family 43"/>
    <property type="match status" value="1"/>
</dbReference>
<evidence type="ECO:0000256" key="7">
    <source>
        <dbReference type="RuleBase" id="RU361187"/>
    </source>
</evidence>
<dbReference type="GO" id="GO:0005975">
    <property type="term" value="P:carbohydrate metabolic process"/>
    <property type="evidence" value="ECO:0007669"/>
    <property type="project" value="InterPro"/>
</dbReference>
<keyword evidence="4 7" id="KW-0326">Glycosidase</keyword>
<feature type="signal peptide" evidence="9">
    <location>
        <begin position="1"/>
        <end position="21"/>
    </location>
</feature>
<dbReference type="PANTHER" id="PTHR43817:SF1">
    <property type="entry name" value="HYDROLASE, FAMILY 43, PUTATIVE (AFU_ORTHOLOGUE AFUA_3G01660)-RELATED"/>
    <property type="match status" value="1"/>
</dbReference>
<dbReference type="GO" id="GO:0004553">
    <property type="term" value="F:hydrolase activity, hydrolyzing O-glycosyl compounds"/>
    <property type="evidence" value="ECO:0007669"/>
    <property type="project" value="InterPro"/>
</dbReference>
<dbReference type="CDD" id="cd18820">
    <property type="entry name" value="GH43_LbAraf43-like"/>
    <property type="match status" value="1"/>
</dbReference>
<reference evidence="10" key="1">
    <citation type="journal article" date="2020" name="Stud. Mycol.">
        <title>101 Dothideomycetes genomes: a test case for predicting lifestyles and emergence of pathogens.</title>
        <authorList>
            <person name="Haridas S."/>
            <person name="Albert R."/>
            <person name="Binder M."/>
            <person name="Bloem J."/>
            <person name="Labutti K."/>
            <person name="Salamov A."/>
            <person name="Andreopoulos B."/>
            <person name="Baker S."/>
            <person name="Barry K."/>
            <person name="Bills G."/>
            <person name="Bluhm B."/>
            <person name="Cannon C."/>
            <person name="Castanera R."/>
            <person name="Culley D."/>
            <person name="Daum C."/>
            <person name="Ezra D."/>
            <person name="Gonzalez J."/>
            <person name="Henrissat B."/>
            <person name="Kuo A."/>
            <person name="Liang C."/>
            <person name="Lipzen A."/>
            <person name="Lutzoni F."/>
            <person name="Magnuson J."/>
            <person name="Mondo S."/>
            <person name="Nolan M."/>
            <person name="Ohm R."/>
            <person name="Pangilinan J."/>
            <person name="Park H.-J."/>
            <person name="Ramirez L."/>
            <person name="Alfaro M."/>
            <person name="Sun H."/>
            <person name="Tritt A."/>
            <person name="Yoshinaga Y."/>
            <person name="Zwiers L.-H."/>
            <person name="Turgeon B."/>
            <person name="Goodwin S."/>
            <person name="Spatafora J."/>
            <person name="Crous P."/>
            <person name="Grigoriev I."/>
        </authorList>
    </citation>
    <scope>NUCLEOTIDE SEQUENCE</scope>
    <source>
        <strain evidence="10">CBS 207.26</strain>
    </source>
</reference>
<feature type="active site" description="Proton acceptor" evidence="5">
    <location>
        <position position="33"/>
    </location>
</feature>
<protein>
    <submittedName>
        <fullName evidence="10">Glycoside hydrolase family 43 protein</fullName>
    </submittedName>
</protein>
<feature type="region of interest" description="Disordered" evidence="8">
    <location>
        <begin position="305"/>
        <end position="336"/>
    </location>
</feature>
<dbReference type="PANTHER" id="PTHR43817">
    <property type="entry name" value="GLYCOSYL HYDROLASE"/>
    <property type="match status" value="1"/>
</dbReference>
<name>A0A6A6DYA0_9PEZI</name>
<evidence type="ECO:0000256" key="5">
    <source>
        <dbReference type="PIRSR" id="PIRSR606710-1"/>
    </source>
</evidence>
<evidence type="ECO:0000256" key="8">
    <source>
        <dbReference type="SAM" id="MobiDB-lite"/>
    </source>
</evidence>
<keyword evidence="3 7" id="KW-0378">Hydrolase</keyword>
<feature type="site" description="Important for catalytic activity, responsible for pKa modulation of the active site Glu and correct orientation of both the proton donor and substrate" evidence="6">
    <location>
        <position position="147"/>
    </location>
</feature>